<protein>
    <submittedName>
        <fullName evidence="2">Uncharacterized protein</fullName>
    </submittedName>
</protein>
<dbReference type="Proteomes" id="UP000887580">
    <property type="component" value="Unplaced"/>
</dbReference>
<evidence type="ECO:0000313" key="2">
    <source>
        <dbReference type="WBParaSite" id="PS1159_v2.g10797.t1"/>
    </source>
</evidence>
<sequence>AQGEKFTVIVDDVKTKRIHQATKEVVSSSPFVTTSLDILTKKKSSDVVISNNNYVGMVLIGLIAFAFMRPEKVGPVIEYLVNSAHSLKDAIMNQNHQFQGNGDQEQRTRRVRRN</sequence>
<evidence type="ECO:0000313" key="1">
    <source>
        <dbReference type="Proteomes" id="UP000887580"/>
    </source>
</evidence>
<dbReference type="WBParaSite" id="PS1159_v2.g10797.t1">
    <property type="protein sequence ID" value="PS1159_v2.g10797.t1"/>
    <property type="gene ID" value="PS1159_v2.g10797"/>
</dbReference>
<accession>A0AC35EUS5</accession>
<proteinExistence type="predicted"/>
<reference evidence="2" key="1">
    <citation type="submission" date="2022-11" db="UniProtKB">
        <authorList>
            <consortium name="WormBaseParasite"/>
        </authorList>
    </citation>
    <scope>IDENTIFICATION</scope>
</reference>
<name>A0AC35EUS5_9BILA</name>
<organism evidence="1 2">
    <name type="scientific">Panagrolaimus sp. PS1159</name>
    <dbReference type="NCBI Taxonomy" id="55785"/>
    <lineage>
        <taxon>Eukaryota</taxon>
        <taxon>Metazoa</taxon>
        <taxon>Ecdysozoa</taxon>
        <taxon>Nematoda</taxon>
        <taxon>Chromadorea</taxon>
        <taxon>Rhabditida</taxon>
        <taxon>Tylenchina</taxon>
        <taxon>Panagrolaimomorpha</taxon>
        <taxon>Panagrolaimoidea</taxon>
        <taxon>Panagrolaimidae</taxon>
        <taxon>Panagrolaimus</taxon>
    </lineage>
</organism>